<gene>
    <name evidence="2" type="ORF">S06H3_41188</name>
</gene>
<dbReference type="PANTHER" id="PTHR43685:SF2">
    <property type="entry name" value="GLYCOSYLTRANSFERASE 2-LIKE DOMAIN-CONTAINING PROTEIN"/>
    <property type="match status" value="1"/>
</dbReference>
<dbReference type="Gene3D" id="3.90.550.10">
    <property type="entry name" value="Spore Coat Polysaccharide Biosynthesis Protein SpsA, Chain A"/>
    <property type="match status" value="1"/>
</dbReference>
<organism evidence="2">
    <name type="scientific">marine sediment metagenome</name>
    <dbReference type="NCBI Taxonomy" id="412755"/>
    <lineage>
        <taxon>unclassified sequences</taxon>
        <taxon>metagenomes</taxon>
        <taxon>ecological metagenomes</taxon>
    </lineage>
</organism>
<dbReference type="InterPro" id="IPR001173">
    <property type="entry name" value="Glyco_trans_2-like"/>
</dbReference>
<dbReference type="AlphaFoldDB" id="X1QJR5"/>
<dbReference type="InterPro" id="IPR029044">
    <property type="entry name" value="Nucleotide-diphossugar_trans"/>
</dbReference>
<evidence type="ECO:0000313" key="2">
    <source>
        <dbReference type="EMBL" id="GAI43494.1"/>
    </source>
</evidence>
<sequence>MPTVSIIVATYNCARFIREAVDSVLTQTYEDWEIIIVDDGSTDNTWQILNPYLKAYPQKIHYVWQK</sequence>
<name>X1QJR5_9ZZZZ</name>
<feature type="domain" description="Glycosyltransferase 2-like" evidence="1">
    <location>
        <begin position="5"/>
        <end position="65"/>
    </location>
</feature>
<evidence type="ECO:0000259" key="1">
    <source>
        <dbReference type="Pfam" id="PF00535"/>
    </source>
</evidence>
<dbReference type="InterPro" id="IPR050834">
    <property type="entry name" value="Glycosyltransf_2"/>
</dbReference>
<dbReference type="Pfam" id="PF00535">
    <property type="entry name" value="Glycos_transf_2"/>
    <property type="match status" value="1"/>
</dbReference>
<dbReference type="SUPFAM" id="SSF53448">
    <property type="entry name" value="Nucleotide-diphospho-sugar transferases"/>
    <property type="match status" value="1"/>
</dbReference>
<accession>X1QJR5</accession>
<dbReference type="EMBL" id="BARV01025353">
    <property type="protein sequence ID" value="GAI43494.1"/>
    <property type="molecule type" value="Genomic_DNA"/>
</dbReference>
<proteinExistence type="predicted"/>
<comment type="caution">
    <text evidence="2">The sequence shown here is derived from an EMBL/GenBank/DDBJ whole genome shotgun (WGS) entry which is preliminary data.</text>
</comment>
<protein>
    <recommendedName>
        <fullName evidence="1">Glycosyltransferase 2-like domain-containing protein</fullName>
    </recommendedName>
</protein>
<feature type="non-terminal residue" evidence="2">
    <location>
        <position position="66"/>
    </location>
</feature>
<dbReference type="PANTHER" id="PTHR43685">
    <property type="entry name" value="GLYCOSYLTRANSFERASE"/>
    <property type="match status" value="1"/>
</dbReference>
<reference evidence="2" key="1">
    <citation type="journal article" date="2014" name="Front. Microbiol.">
        <title>High frequency of phylogenetically diverse reductive dehalogenase-homologous genes in deep subseafloor sedimentary metagenomes.</title>
        <authorList>
            <person name="Kawai M."/>
            <person name="Futagami T."/>
            <person name="Toyoda A."/>
            <person name="Takaki Y."/>
            <person name="Nishi S."/>
            <person name="Hori S."/>
            <person name="Arai W."/>
            <person name="Tsubouchi T."/>
            <person name="Morono Y."/>
            <person name="Uchiyama I."/>
            <person name="Ito T."/>
            <person name="Fujiyama A."/>
            <person name="Inagaki F."/>
            <person name="Takami H."/>
        </authorList>
    </citation>
    <scope>NUCLEOTIDE SEQUENCE</scope>
    <source>
        <strain evidence="2">Expedition CK06-06</strain>
    </source>
</reference>